<comment type="subcellular location">
    <subcellularLocation>
        <location evidence="1 7">Cell membrane</location>
        <topology evidence="1 7">Multi-pass membrane protein</topology>
    </subcellularLocation>
</comment>
<sequence>MDMELEANLQRASLTRRQQFVKLLRKLAAQRYLQLMALAGAAWMFIFNYIPMYGIIIAFKDYDIIRSIAESPWVGLEHFRDVLEDDELPRVLRNTLGISLIRLAVGFPLPILFALLLNELRSLRLKKAVQTISYLPHFLSWVILGGILATWLADVGLINKLLMALGILDEPIYFLAEPSWFWTIVITSDIWKELGWSAIIYLAAITGVSPELYEAATIDGANRFQKMRYVTIPGISGTITILFILAVSGVLNSNFDQILVLRNSLNESASNVIDVYVYHVGLQSGRYSYATAFGLLKSIVALILLLTANSVTKRINGTGLF</sequence>
<keyword evidence="3" id="KW-1003">Cell membrane</keyword>
<dbReference type="Pfam" id="PF00528">
    <property type="entry name" value="BPD_transp_1"/>
    <property type="match status" value="1"/>
</dbReference>
<dbReference type="PANTHER" id="PTHR43227">
    <property type="entry name" value="BLL4140 PROTEIN"/>
    <property type="match status" value="1"/>
</dbReference>
<feature type="transmembrane region" description="Helical" evidence="7">
    <location>
        <begin position="138"/>
        <end position="159"/>
    </location>
</feature>
<keyword evidence="2 7" id="KW-0813">Transport</keyword>
<feature type="transmembrane region" description="Helical" evidence="7">
    <location>
        <begin position="96"/>
        <end position="117"/>
    </location>
</feature>
<gene>
    <name evidence="9" type="primary">txxe 2503-lplB</name>
    <name evidence="9" type="ORF">TXXE_09865</name>
</gene>
<protein>
    <submittedName>
        <fullName evidence="9">Protein lplB</fullName>
    </submittedName>
</protein>
<feature type="transmembrane region" description="Helical" evidence="7">
    <location>
        <begin position="229"/>
        <end position="251"/>
    </location>
</feature>
<evidence type="ECO:0000256" key="3">
    <source>
        <dbReference type="ARBA" id="ARBA00022475"/>
    </source>
</evidence>
<dbReference type="InterPro" id="IPR035906">
    <property type="entry name" value="MetI-like_sf"/>
</dbReference>
<dbReference type="PROSITE" id="PS50928">
    <property type="entry name" value="ABC_TM1"/>
    <property type="match status" value="1"/>
</dbReference>
<reference evidence="9 10" key="1">
    <citation type="submission" date="2021-04" db="EMBL/GenBank/DDBJ databases">
        <authorList>
            <person name="Rakotoarivonina H."/>
        </authorList>
    </citation>
    <scope>NUCLEOTIDE SEQUENCE [LARGE SCALE GENOMIC DNA]</scope>
    <source>
        <strain evidence="9 10">XE</strain>
    </source>
</reference>
<feature type="transmembrane region" description="Helical" evidence="7">
    <location>
        <begin position="179"/>
        <end position="208"/>
    </location>
</feature>
<organism evidence="9 10">
    <name type="scientific">Thermobacillus xylanilyticus</name>
    <dbReference type="NCBI Taxonomy" id="76633"/>
    <lineage>
        <taxon>Bacteria</taxon>
        <taxon>Bacillati</taxon>
        <taxon>Bacillota</taxon>
        <taxon>Bacilli</taxon>
        <taxon>Bacillales</taxon>
        <taxon>Paenibacillaceae</taxon>
        <taxon>Thermobacillus</taxon>
    </lineage>
</organism>
<evidence type="ECO:0000259" key="8">
    <source>
        <dbReference type="PROSITE" id="PS50928"/>
    </source>
</evidence>
<evidence type="ECO:0000256" key="5">
    <source>
        <dbReference type="ARBA" id="ARBA00022989"/>
    </source>
</evidence>
<dbReference type="Gene3D" id="1.10.3720.10">
    <property type="entry name" value="MetI-like"/>
    <property type="match status" value="1"/>
</dbReference>
<proteinExistence type="inferred from homology"/>
<evidence type="ECO:0000256" key="6">
    <source>
        <dbReference type="ARBA" id="ARBA00023136"/>
    </source>
</evidence>
<keyword evidence="5 7" id="KW-1133">Transmembrane helix</keyword>
<evidence type="ECO:0000313" key="9">
    <source>
        <dbReference type="EMBL" id="CAG5086306.1"/>
    </source>
</evidence>
<comment type="caution">
    <text evidence="9">The sequence shown here is derived from an EMBL/GenBank/DDBJ whole genome shotgun (WGS) entry which is preliminary data.</text>
</comment>
<name>A0ABM8V487_THEXY</name>
<keyword evidence="10" id="KW-1185">Reference proteome</keyword>
<dbReference type="SUPFAM" id="SSF161098">
    <property type="entry name" value="MetI-like"/>
    <property type="match status" value="1"/>
</dbReference>
<evidence type="ECO:0000256" key="2">
    <source>
        <dbReference type="ARBA" id="ARBA00022448"/>
    </source>
</evidence>
<feature type="domain" description="ABC transmembrane type-1" evidence="8">
    <location>
        <begin position="92"/>
        <end position="308"/>
    </location>
</feature>
<feature type="transmembrane region" description="Helical" evidence="7">
    <location>
        <begin position="32"/>
        <end position="50"/>
    </location>
</feature>
<evidence type="ECO:0000256" key="7">
    <source>
        <dbReference type="RuleBase" id="RU363032"/>
    </source>
</evidence>
<keyword evidence="6 7" id="KW-0472">Membrane</keyword>
<dbReference type="InterPro" id="IPR050809">
    <property type="entry name" value="UgpAE/MalFG_permease"/>
</dbReference>
<dbReference type="PANTHER" id="PTHR43227:SF11">
    <property type="entry name" value="BLL4140 PROTEIN"/>
    <property type="match status" value="1"/>
</dbReference>
<dbReference type="Proteomes" id="UP000681526">
    <property type="component" value="Unassembled WGS sequence"/>
</dbReference>
<evidence type="ECO:0000256" key="1">
    <source>
        <dbReference type="ARBA" id="ARBA00004651"/>
    </source>
</evidence>
<dbReference type="CDD" id="cd06261">
    <property type="entry name" value="TM_PBP2"/>
    <property type="match status" value="1"/>
</dbReference>
<feature type="transmembrane region" description="Helical" evidence="7">
    <location>
        <begin position="287"/>
        <end position="306"/>
    </location>
</feature>
<dbReference type="EMBL" id="CAJRAY010000043">
    <property type="protein sequence ID" value="CAG5086306.1"/>
    <property type="molecule type" value="Genomic_DNA"/>
</dbReference>
<dbReference type="InterPro" id="IPR000515">
    <property type="entry name" value="MetI-like"/>
</dbReference>
<evidence type="ECO:0000256" key="4">
    <source>
        <dbReference type="ARBA" id="ARBA00022692"/>
    </source>
</evidence>
<evidence type="ECO:0000313" key="10">
    <source>
        <dbReference type="Proteomes" id="UP000681526"/>
    </source>
</evidence>
<keyword evidence="4 7" id="KW-0812">Transmembrane</keyword>
<comment type="similarity">
    <text evidence="7">Belongs to the binding-protein-dependent transport system permease family.</text>
</comment>
<accession>A0ABM8V487</accession>